<dbReference type="Proteomes" id="UP001597368">
    <property type="component" value="Unassembled WGS sequence"/>
</dbReference>
<dbReference type="EMBL" id="JBHUFV010000020">
    <property type="protein sequence ID" value="MFD1932331.1"/>
    <property type="molecule type" value="Genomic_DNA"/>
</dbReference>
<protein>
    <submittedName>
        <fullName evidence="1">Uncharacterized protein</fullName>
    </submittedName>
</protein>
<accession>A0ABW4ST05</accession>
<gene>
    <name evidence="1" type="ORF">ACFSKW_12685</name>
</gene>
<reference evidence="2" key="1">
    <citation type="journal article" date="2019" name="Int. J. Syst. Evol. Microbiol.">
        <title>The Global Catalogue of Microorganisms (GCM) 10K type strain sequencing project: providing services to taxonomists for standard genome sequencing and annotation.</title>
        <authorList>
            <consortium name="The Broad Institute Genomics Platform"/>
            <consortium name="The Broad Institute Genome Sequencing Center for Infectious Disease"/>
            <person name="Wu L."/>
            <person name="Ma J."/>
        </authorList>
    </citation>
    <scope>NUCLEOTIDE SEQUENCE [LARGE SCALE GENOMIC DNA]</scope>
    <source>
        <strain evidence="2">ICMP 6774ER</strain>
    </source>
</reference>
<sequence length="74" mass="8187">MNAICLGGPCHGLLTQIDQEVGTLAVVVPRRSPSEPVIRARYRITKERVRYVGQAEPYIALHWADTPPACACDR</sequence>
<dbReference type="RefSeq" id="WP_379572393.1">
    <property type="nucleotide sequence ID" value="NZ_JBHUFV010000020.1"/>
</dbReference>
<keyword evidence="2" id="KW-1185">Reference proteome</keyword>
<organism evidence="1 2">
    <name type="scientific">Nonomuraea mangrovi</name>
    <dbReference type="NCBI Taxonomy" id="2316207"/>
    <lineage>
        <taxon>Bacteria</taxon>
        <taxon>Bacillati</taxon>
        <taxon>Actinomycetota</taxon>
        <taxon>Actinomycetes</taxon>
        <taxon>Streptosporangiales</taxon>
        <taxon>Streptosporangiaceae</taxon>
        <taxon>Nonomuraea</taxon>
    </lineage>
</organism>
<comment type="caution">
    <text evidence="1">The sequence shown here is derived from an EMBL/GenBank/DDBJ whole genome shotgun (WGS) entry which is preliminary data.</text>
</comment>
<evidence type="ECO:0000313" key="2">
    <source>
        <dbReference type="Proteomes" id="UP001597368"/>
    </source>
</evidence>
<proteinExistence type="predicted"/>
<evidence type="ECO:0000313" key="1">
    <source>
        <dbReference type="EMBL" id="MFD1932331.1"/>
    </source>
</evidence>
<name>A0ABW4ST05_9ACTN</name>